<dbReference type="EC" id="2.7.13.3" evidence="2"/>
<keyword evidence="14" id="KW-1185">Reference proteome</keyword>
<feature type="transmembrane region" description="Helical" evidence="10">
    <location>
        <begin position="52"/>
        <end position="71"/>
    </location>
</feature>
<feature type="transmembrane region" description="Helical" evidence="10">
    <location>
        <begin position="83"/>
        <end position="102"/>
    </location>
</feature>
<keyword evidence="10" id="KW-0812">Transmembrane</keyword>
<dbReference type="Pfam" id="PF02518">
    <property type="entry name" value="HATPase_c"/>
    <property type="match status" value="1"/>
</dbReference>
<evidence type="ECO:0000256" key="2">
    <source>
        <dbReference type="ARBA" id="ARBA00012438"/>
    </source>
</evidence>
<dbReference type="Gene3D" id="3.30.565.10">
    <property type="entry name" value="Histidine kinase-like ATPase, C-terminal domain"/>
    <property type="match status" value="1"/>
</dbReference>
<keyword evidence="8" id="KW-0902">Two-component regulatory system</keyword>
<feature type="domain" description="Histidine kinase/HSP90-like ATPase" evidence="11">
    <location>
        <begin position="339"/>
        <end position="426"/>
    </location>
</feature>
<evidence type="ECO:0000259" key="11">
    <source>
        <dbReference type="Pfam" id="PF02518"/>
    </source>
</evidence>
<keyword evidence="4" id="KW-0808">Transferase</keyword>
<dbReference type="Proteomes" id="UP000540506">
    <property type="component" value="Unassembled WGS sequence"/>
</dbReference>
<feature type="transmembrane region" description="Helical" evidence="10">
    <location>
        <begin position="109"/>
        <end position="127"/>
    </location>
</feature>
<evidence type="ECO:0000256" key="4">
    <source>
        <dbReference type="ARBA" id="ARBA00022679"/>
    </source>
</evidence>
<feature type="transmembrane region" description="Helical" evidence="10">
    <location>
        <begin position="156"/>
        <end position="175"/>
    </location>
</feature>
<dbReference type="EMBL" id="JACHJV010000001">
    <property type="protein sequence ID" value="MBB4924957.1"/>
    <property type="molecule type" value="Genomic_DNA"/>
</dbReference>
<dbReference type="SUPFAM" id="SSF55874">
    <property type="entry name" value="ATPase domain of HSP90 chaperone/DNA topoisomerase II/histidine kinase"/>
    <property type="match status" value="1"/>
</dbReference>
<dbReference type="PANTHER" id="PTHR24421:SF10">
    <property type="entry name" value="NITRATE_NITRITE SENSOR PROTEIN NARQ"/>
    <property type="match status" value="1"/>
</dbReference>
<comment type="caution">
    <text evidence="13">The sequence shown here is derived from an EMBL/GenBank/DDBJ whole genome shotgun (WGS) entry which is preliminary data.</text>
</comment>
<name>A0A7W7VW02_KITKI</name>
<keyword evidence="6 13" id="KW-0418">Kinase</keyword>
<keyword evidence="5" id="KW-0547">Nucleotide-binding</keyword>
<dbReference type="InterPro" id="IPR036890">
    <property type="entry name" value="HATPase_C_sf"/>
</dbReference>
<evidence type="ECO:0000259" key="12">
    <source>
        <dbReference type="Pfam" id="PF07730"/>
    </source>
</evidence>
<dbReference type="GO" id="GO:0046983">
    <property type="term" value="F:protein dimerization activity"/>
    <property type="evidence" value="ECO:0007669"/>
    <property type="project" value="InterPro"/>
</dbReference>
<proteinExistence type="predicted"/>
<evidence type="ECO:0000256" key="1">
    <source>
        <dbReference type="ARBA" id="ARBA00000085"/>
    </source>
</evidence>
<feature type="domain" description="Signal transduction histidine kinase subgroup 3 dimerisation and phosphoacceptor" evidence="12">
    <location>
        <begin position="231"/>
        <end position="298"/>
    </location>
</feature>
<gene>
    <name evidence="13" type="ORF">FHR34_003950</name>
</gene>
<evidence type="ECO:0000256" key="5">
    <source>
        <dbReference type="ARBA" id="ARBA00022741"/>
    </source>
</evidence>
<dbReference type="CDD" id="cd16917">
    <property type="entry name" value="HATPase_UhpB-NarQ-NarX-like"/>
    <property type="match status" value="1"/>
</dbReference>
<keyword evidence="3" id="KW-0597">Phosphoprotein</keyword>
<dbReference type="InterPro" id="IPR011712">
    <property type="entry name" value="Sig_transdc_His_kin_sub3_dim/P"/>
</dbReference>
<accession>A0A7W7VW02</accession>
<dbReference type="AlphaFoldDB" id="A0A7W7VW02"/>
<reference evidence="13 14" key="1">
    <citation type="submission" date="2020-08" db="EMBL/GenBank/DDBJ databases">
        <title>Sequencing the genomes of 1000 actinobacteria strains.</title>
        <authorList>
            <person name="Klenk H.-P."/>
        </authorList>
    </citation>
    <scope>NUCLEOTIDE SEQUENCE [LARGE SCALE GENOMIC DNA]</scope>
    <source>
        <strain evidence="13 14">DSM 41654</strain>
    </source>
</reference>
<dbReference type="GO" id="GO:0005524">
    <property type="term" value="F:ATP binding"/>
    <property type="evidence" value="ECO:0007669"/>
    <property type="project" value="UniProtKB-KW"/>
</dbReference>
<dbReference type="InterPro" id="IPR050482">
    <property type="entry name" value="Sensor_HK_TwoCompSys"/>
</dbReference>
<evidence type="ECO:0000313" key="13">
    <source>
        <dbReference type="EMBL" id="MBB4924957.1"/>
    </source>
</evidence>
<dbReference type="GO" id="GO:0016020">
    <property type="term" value="C:membrane"/>
    <property type="evidence" value="ECO:0007669"/>
    <property type="project" value="InterPro"/>
</dbReference>
<evidence type="ECO:0000256" key="3">
    <source>
        <dbReference type="ARBA" id="ARBA00022553"/>
    </source>
</evidence>
<evidence type="ECO:0000313" key="14">
    <source>
        <dbReference type="Proteomes" id="UP000540506"/>
    </source>
</evidence>
<feature type="region of interest" description="Disordered" evidence="9">
    <location>
        <begin position="1"/>
        <end position="24"/>
    </location>
</feature>
<evidence type="ECO:0000256" key="9">
    <source>
        <dbReference type="SAM" id="MobiDB-lite"/>
    </source>
</evidence>
<organism evidence="13 14">
    <name type="scientific">Kitasatospora kifunensis</name>
    <name type="common">Streptomyces kifunensis</name>
    <dbReference type="NCBI Taxonomy" id="58351"/>
    <lineage>
        <taxon>Bacteria</taxon>
        <taxon>Bacillati</taxon>
        <taxon>Actinomycetota</taxon>
        <taxon>Actinomycetes</taxon>
        <taxon>Kitasatosporales</taxon>
        <taxon>Streptomycetaceae</taxon>
        <taxon>Kitasatospora</taxon>
    </lineage>
</organism>
<evidence type="ECO:0000256" key="10">
    <source>
        <dbReference type="SAM" id="Phobius"/>
    </source>
</evidence>
<sequence length="427" mass="44862">MASTARGGAEQETEPATADPAQGAQAPAAPAVSARIALAQVRIDQRRTRQLARLRPLSWLLLAAVAVSAWTSSPAPGLTGRHLAVSLALLCYAVPMALAGAGRWPGHTVRSRIVLILIVSVASLTLTGLVPSGILNVLPVSGAVMIGFLRLDLRPALLISGTSTVLLVVLLALTVSHPVETITSSVLLCVVLGVTARLIRQSREGQERTELLFAELEDAWEAETRAAAGAERARIARELHDVLAQSLSALAIQLEGARKLAERDQVAPLLQQVINRSVELTREGLNEARQAVGALRGDRLPGLADVAPLVERSARDLELSVELSVLGTVRPGEPQAEFALYRGVQEALTNVARYARGSRAEVVLDYRRGDRVAVTVSNTAGSAAAQAGGGGGNGLRGMRERVERVGGTAEAGLSEDGGWRVAMEVPA</sequence>
<dbReference type="RefSeq" id="WP_184936820.1">
    <property type="nucleotide sequence ID" value="NZ_JACHJV010000001.1"/>
</dbReference>
<feature type="transmembrane region" description="Helical" evidence="10">
    <location>
        <begin position="181"/>
        <end position="199"/>
    </location>
</feature>
<keyword evidence="10" id="KW-1133">Transmembrane helix</keyword>
<dbReference type="InterPro" id="IPR003594">
    <property type="entry name" value="HATPase_dom"/>
</dbReference>
<dbReference type="Pfam" id="PF07730">
    <property type="entry name" value="HisKA_3"/>
    <property type="match status" value="1"/>
</dbReference>
<evidence type="ECO:0000256" key="7">
    <source>
        <dbReference type="ARBA" id="ARBA00022840"/>
    </source>
</evidence>
<keyword evidence="7" id="KW-0067">ATP-binding</keyword>
<evidence type="ECO:0000256" key="8">
    <source>
        <dbReference type="ARBA" id="ARBA00023012"/>
    </source>
</evidence>
<protein>
    <recommendedName>
        <fullName evidence="2">histidine kinase</fullName>
        <ecNumber evidence="2">2.7.13.3</ecNumber>
    </recommendedName>
</protein>
<dbReference type="PANTHER" id="PTHR24421">
    <property type="entry name" value="NITRATE/NITRITE SENSOR PROTEIN NARX-RELATED"/>
    <property type="match status" value="1"/>
</dbReference>
<comment type="catalytic activity">
    <reaction evidence="1">
        <text>ATP + protein L-histidine = ADP + protein N-phospho-L-histidine.</text>
        <dbReference type="EC" id="2.7.13.3"/>
    </reaction>
</comment>
<keyword evidence="10" id="KW-0472">Membrane</keyword>
<feature type="compositionally biased region" description="Low complexity" evidence="9">
    <location>
        <begin position="15"/>
        <end position="24"/>
    </location>
</feature>
<dbReference type="Gene3D" id="1.20.5.1930">
    <property type="match status" value="1"/>
</dbReference>
<dbReference type="GO" id="GO:0000155">
    <property type="term" value="F:phosphorelay sensor kinase activity"/>
    <property type="evidence" value="ECO:0007669"/>
    <property type="project" value="InterPro"/>
</dbReference>
<evidence type="ECO:0000256" key="6">
    <source>
        <dbReference type="ARBA" id="ARBA00022777"/>
    </source>
</evidence>